<accession>A0A6J2JFI1</accession>
<feature type="coiled-coil region" evidence="1">
    <location>
        <begin position="74"/>
        <end position="115"/>
    </location>
</feature>
<feature type="transmembrane region" description="Helical" evidence="3">
    <location>
        <begin position="31"/>
        <end position="54"/>
    </location>
</feature>
<organism evidence="4 5">
    <name type="scientific">Bombyx mandarina</name>
    <name type="common">Wild silk moth</name>
    <name type="synonym">Wild silkworm</name>
    <dbReference type="NCBI Taxonomy" id="7092"/>
    <lineage>
        <taxon>Eukaryota</taxon>
        <taxon>Metazoa</taxon>
        <taxon>Ecdysozoa</taxon>
        <taxon>Arthropoda</taxon>
        <taxon>Hexapoda</taxon>
        <taxon>Insecta</taxon>
        <taxon>Pterygota</taxon>
        <taxon>Neoptera</taxon>
        <taxon>Endopterygota</taxon>
        <taxon>Lepidoptera</taxon>
        <taxon>Glossata</taxon>
        <taxon>Ditrysia</taxon>
        <taxon>Bombycoidea</taxon>
        <taxon>Bombycidae</taxon>
        <taxon>Bombycinae</taxon>
        <taxon>Bombyx</taxon>
    </lineage>
</organism>
<dbReference type="KEGG" id="bman:114240744"/>
<evidence type="ECO:0000256" key="1">
    <source>
        <dbReference type="SAM" id="Coils"/>
    </source>
</evidence>
<evidence type="ECO:0000256" key="2">
    <source>
        <dbReference type="SAM" id="MobiDB-lite"/>
    </source>
</evidence>
<dbReference type="RefSeq" id="XP_028027204.1">
    <property type="nucleotide sequence ID" value="XM_028171403.1"/>
</dbReference>
<keyword evidence="3" id="KW-0472">Membrane</keyword>
<dbReference type="Proteomes" id="UP000504629">
    <property type="component" value="Unplaced"/>
</dbReference>
<proteinExistence type="predicted"/>
<feature type="region of interest" description="Disordered" evidence="2">
    <location>
        <begin position="1"/>
        <end position="23"/>
    </location>
</feature>
<reference evidence="5" key="1">
    <citation type="submission" date="2025-08" db="UniProtKB">
        <authorList>
            <consortium name="RefSeq"/>
        </authorList>
    </citation>
    <scope>IDENTIFICATION</scope>
    <source>
        <tissue evidence="5">Silk gland</tissue>
    </source>
</reference>
<gene>
    <name evidence="5" type="primary">LOC114240744</name>
</gene>
<evidence type="ECO:0000256" key="3">
    <source>
        <dbReference type="SAM" id="Phobius"/>
    </source>
</evidence>
<evidence type="ECO:0000313" key="4">
    <source>
        <dbReference type="Proteomes" id="UP000504629"/>
    </source>
</evidence>
<keyword evidence="3" id="KW-1133">Transmembrane helix</keyword>
<feature type="compositionally biased region" description="Polar residues" evidence="2">
    <location>
        <begin position="12"/>
        <end position="23"/>
    </location>
</feature>
<evidence type="ECO:0000313" key="5">
    <source>
        <dbReference type="RefSeq" id="XP_028027204.1"/>
    </source>
</evidence>
<dbReference type="AlphaFoldDB" id="A0A6J2JFI1"/>
<keyword evidence="1" id="KW-0175">Coiled coil</keyword>
<name>A0A6J2JFI1_BOMMA</name>
<feature type="compositionally biased region" description="Basic residues" evidence="2">
    <location>
        <begin position="1"/>
        <end position="11"/>
    </location>
</feature>
<keyword evidence="4" id="KW-1185">Reference proteome</keyword>
<sequence>MDRARRNRRGRYQSQNNSTADQYNTRTTKPWSFLSGFYSFMIMCCLLSVIYLMLEYHCHTCNTKCDLNGITRNINDISRNLSLMKNNYEDLEIKLSKFSQELPKLEGQMEILEALANTVETKDFRWKPNSPLLLNAERIQTHSVFDSGNFSKVAKQNIFKPDLGID</sequence>
<dbReference type="GeneID" id="114240744"/>
<keyword evidence="3" id="KW-0812">Transmembrane</keyword>
<protein>
    <submittedName>
        <fullName evidence="5">Uncharacterized protein LOC114240744</fullName>
    </submittedName>
</protein>
<dbReference type="OrthoDB" id="7372525at2759"/>